<dbReference type="PROSITE" id="PS51468">
    <property type="entry name" value="VIT"/>
    <property type="match status" value="1"/>
</dbReference>
<dbReference type="PROSITE" id="PS50172">
    <property type="entry name" value="BRCT"/>
    <property type="match status" value="1"/>
</dbReference>
<dbReference type="SUPFAM" id="SSF52113">
    <property type="entry name" value="BRCT domain"/>
    <property type="match status" value="1"/>
</dbReference>
<keyword evidence="4" id="KW-0548">Nucleotidyltransferase</keyword>
<comment type="subcellular location">
    <subcellularLocation>
        <location evidence="1">Nucleus</location>
    </subcellularLocation>
</comment>
<evidence type="ECO:0000256" key="4">
    <source>
        <dbReference type="ARBA" id="ARBA00022695"/>
    </source>
</evidence>
<dbReference type="GO" id="GO:0005737">
    <property type="term" value="C:cytoplasm"/>
    <property type="evidence" value="ECO:0007669"/>
    <property type="project" value="TreeGrafter"/>
</dbReference>
<dbReference type="EMBL" id="JAINUG010000028">
    <property type="protein sequence ID" value="KAJ8409900.1"/>
    <property type="molecule type" value="Genomic_DNA"/>
</dbReference>
<evidence type="ECO:0000256" key="1">
    <source>
        <dbReference type="ARBA" id="ARBA00004123"/>
    </source>
</evidence>
<dbReference type="Proteomes" id="UP001221898">
    <property type="component" value="Unassembled WGS sequence"/>
</dbReference>
<dbReference type="Pfam" id="PF00533">
    <property type="entry name" value="BRCT"/>
    <property type="match status" value="1"/>
</dbReference>
<feature type="region of interest" description="Disordered" evidence="9">
    <location>
        <begin position="1217"/>
        <end position="1259"/>
    </location>
</feature>
<feature type="domain" description="VIT" evidence="14">
    <location>
        <begin position="681"/>
        <end position="809"/>
    </location>
</feature>
<dbReference type="CDD" id="cd01437">
    <property type="entry name" value="parp_like"/>
    <property type="match status" value="1"/>
</dbReference>
<accession>A0AAD7SWA9</accession>
<dbReference type="Pfam" id="PF08487">
    <property type="entry name" value="VIT"/>
    <property type="match status" value="1"/>
</dbReference>
<feature type="compositionally biased region" description="Low complexity" evidence="9">
    <location>
        <begin position="1235"/>
        <end position="1248"/>
    </location>
</feature>
<dbReference type="Pfam" id="PF26156">
    <property type="entry name" value="PARP4_MVP-ID"/>
    <property type="match status" value="1"/>
</dbReference>
<dbReference type="Gene3D" id="3.90.228.10">
    <property type="match status" value="1"/>
</dbReference>
<dbReference type="InterPro" id="IPR036465">
    <property type="entry name" value="vWFA_dom_sf"/>
</dbReference>
<protein>
    <recommendedName>
        <fullName evidence="8">Poly [ADP-ribose] polymerase</fullName>
        <shortName evidence="8">PARP</shortName>
        <ecNumber evidence="8">2.4.2.-</ecNumber>
    </recommendedName>
</protein>
<evidence type="ECO:0000256" key="2">
    <source>
        <dbReference type="ARBA" id="ARBA00022676"/>
    </source>
</evidence>
<dbReference type="InterPro" id="IPR058905">
    <property type="entry name" value="WGR-like_PARP4"/>
</dbReference>
<dbReference type="InterPro" id="IPR036420">
    <property type="entry name" value="BRCT_dom_sf"/>
</dbReference>
<dbReference type="InterPro" id="IPR012317">
    <property type="entry name" value="Poly(ADP-ribose)pol_cat_dom"/>
</dbReference>
<dbReference type="Gene3D" id="3.40.50.10190">
    <property type="entry name" value="BRCT domain"/>
    <property type="match status" value="1"/>
</dbReference>
<dbReference type="PROSITE" id="PS50234">
    <property type="entry name" value="VWFA"/>
    <property type="match status" value="1"/>
</dbReference>
<sequence length="1861" mass="205090">MTRESRVQILNKTLLLTEGNSPSNEDCSQANYQLPTTNYQLPTTNYSAMPVFENCSVVLEVKDLSFKEKKKLKLAITDNGGSISYVINKQCTHVITNNLANVSSNRQRSIQKLLVPVVGVEYVSRCLEEGTLLSVKEYSLLPLPSTVTPNPPSQTWTSLSPHLQATVVTMTGQSPVEQKSGGHLPPQVPAPPKVEKDVVKDAKGGTSLLRMYNENDSDLPMYPSNFEVAKYSIFERVSPGRNWSVLELQSCRGQAGQEYRVVRYWSEGQDAEAVVKRDKLAHCSTSEQALQTYEALKKELHVSNFQLKTALPPQPLGLGSSKLHQLLLEERMNSSAISQEAGVFVELLWAEALGCLANILRISIMDMSLNDVSRAEGLLLQVQKGLKEGREQKQLQELMGEFYTLLPHKEELLPTTCSISHKLDLCQLIRDMLKVSEATLWSPAPSCLGKYRALRCSIDCVPTDSPEFLSVSTLLRDSPVQIQQVFRVSRTVELQMFQGELGNVRPLLHSSAPSSFVGILSRGLLLPRVGVEHHGIERTDIGNLGGGIYFSDSLSTSLKYSKPGTTDGTRLLLVCDVALGRCKDLHKKDISLNCAPEGYHSVHGVQRSPKGPSDFEDEEYVVYHSDQVQMKYVVQFSVEDEPVKTFQPTIDVSSDVAPQPLTSDLLAEGEEDSVVYKNPLEDVTAGLLDNNGQPLPLQAVHVKCKLMDLLTQVIIFQSYTNLSEVPIEAKYVFPLDESAAVCGFEAFINGKHVVGQVKEKEQARKEYRQAIEKGHGAYLMDQDAPDVFTISVGNLPSGATVLIKVTYVTELIVRAGSLIFSLPGSVAPWQQSKALNQRTQVSVEKVCVNELQTEGLFTLDMSIEMPYEILDLSCVTHRIQIKKTDCKAVVRMLPGQTLGPDGFQLSFTLSQVHLPRMWVENHPDKDSQACMLVFYPHFDPSGGAGPGDGGRDGDVEVVILLDTSESMRGVAMQDARRIAVQILKALDHKAKVNIISFGTDHKELFLSSQACSMALQPAMKFAMSSPAVGGSTELWRPLRSLSLLPPSSGIRNLLLISDGHVLNEALTLNLVRENIQHSRVFTCGVSTTANRHMLRALAQAGGGAYEFFDTKTKHTWVEKVSSQVRRMSCPGCSSVSVKWQQFSSSAAPPIQAPTQLHALFSDCHTLVYGFVPHCTQATLSGKLSEQEIETMVSTTELQKTTGTFLHKLTARAVIRDHEGGSLHPDEAEHEVSARSPCVSSPLVSPLGPRAHSPASSAAVPRAKKEELKSYIIQLSKEYSIVTQYTSFVAIEERDTERSNIGFTDIPRLISEEDVDFLPYVGWEGEPDEEEIYEDLYDELGDDSDGFAMFDSLCGKQAVAFDVQPYCGYEDLGLMSAMTDYEPYPVTHQAFMQPQPQADSIAFPHLPPPPPPSGPASQMHRRNFKPRVRMTSPLFGAAQEAVASASAAEHKQAQDAIWTVVQQQQQQQCAAFLDRDDYTFDQRGVSVHGFRDSSFSFLAAPPTPPAPPSFTPFSQPRSISEMLHEDEIADARPVKFKPGIVGYSWLPPPPLPPQNYFQKASDVSSRDSPVSTRSRFICQASLSSDSVGSLMPRTKKFSSAGAEFVEGATLLLDTLTVGSVGAAYGDRPLSWASRAPSLFTPVSLQGPPSRATPSKKHGFLSFGATNEMGSSQGKAVKQKELLETVRYELKARRRLCGKARGARSKSRGVSWEELFDLQHQDGYWECTGKLGSILRLDIDFFANVFLKQKGIISLGVRAHADILKLVATLLVLQLMRVMGLAEGSLLRTLFRLKDPNPPPSLHGEAVKRAVEWVSKADRQYPCICSRLEFGWDWESATRQLLGVDPPHSPLRPILERTAGIQA</sequence>
<proteinExistence type="inferred from homology"/>
<feature type="domain" description="PARP catalytic" evidence="12">
    <location>
        <begin position="445"/>
        <end position="645"/>
    </location>
</feature>
<evidence type="ECO:0000259" key="10">
    <source>
        <dbReference type="PROSITE" id="PS50172"/>
    </source>
</evidence>
<dbReference type="InterPro" id="IPR058904">
    <property type="entry name" value="PARP4_MVP-ID"/>
</dbReference>
<keyword evidence="3 8" id="KW-0808">Transferase</keyword>
<feature type="domain" description="PARP alpha-helical" evidence="13">
    <location>
        <begin position="320"/>
        <end position="446"/>
    </location>
</feature>
<name>A0AAD7SWA9_9TELE</name>
<dbReference type="Gene3D" id="1.20.142.10">
    <property type="entry name" value="Poly(ADP-ribose) polymerase, regulatory domain"/>
    <property type="match status" value="1"/>
</dbReference>
<evidence type="ECO:0000256" key="5">
    <source>
        <dbReference type="ARBA" id="ARBA00023027"/>
    </source>
</evidence>
<dbReference type="PANTHER" id="PTHR46530">
    <property type="entry name" value="PROTEIN MONO-ADP-RIBOSYLTRANSFERASE PARP4"/>
    <property type="match status" value="1"/>
</dbReference>
<dbReference type="InterPro" id="IPR036616">
    <property type="entry name" value="Poly(ADP-ribose)pol_reg_dom_sf"/>
</dbReference>
<dbReference type="GO" id="GO:0005634">
    <property type="term" value="C:nucleus"/>
    <property type="evidence" value="ECO:0007669"/>
    <property type="project" value="UniProtKB-SubCell"/>
</dbReference>
<evidence type="ECO:0000259" key="12">
    <source>
        <dbReference type="PROSITE" id="PS51059"/>
    </source>
</evidence>
<dbReference type="Gene3D" id="3.40.50.410">
    <property type="entry name" value="von Willebrand factor, type A domain"/>
    <property type="match status" value="1"/>
</dbReference>
<keyword evidence="16" id="KW-1185">Reference proteome</keyword>
<keyword evidence="5 8" id="KW-0520">NAD</keyword>
<dbReference type="SMART" id="SM00609">
    <property type="entry name" value="VIT"/>
    <property type="match status" value="1"/>
</dbReference>
<feature type="compositionally biased region" description="Basic and acidic residues" evidence="9">
    <location>
        <begin position="1217"/>
        <end position="1232"/>
    </location>
</feature>
<comment type="caution">
    <text evidence="15">The sequence shown here is derived from an EMBL/GenBank/DDBJ whole genome shotgun (WGS) entry which is preliminary data.</text>
</comment>
<feature type="domain" description="VWFA" evidence="11">
    <location>
        <begin position="956"/>
        <end position="1124"/>
    </location>
</feature>
<evidence type="ECO:0000259" key="13">
    <source>
        <dbReference type="PROSITE" id="PS51060"/>
    </source>
</evidence>
<keyword evidence="6" id="KW-0539">Nucleus</keyword>
<evidence type="ECO:0000259" key="14">
    <source>
        <dbReference type="PROSITE" id="PS51468"/>
    </source>
</evidence>
<dbReference type="PROSITE" id="PS51060">
    <property type="entry name" value="PARP_ALPHA_HD"/>
    <property type="match status" value="1"/>
</dbReference>
<dbReference type="PROSITE" id="PS51059">
    <property type="entry name" value="PARP_CATALYTIC"/>
    <property type="match status" value="1"/>
</dbReference>
<dbReference type="SUPFAM" id="SSF53300">
    <property type="entry name" value="vWA-like"/>
    <property type="match status" value="1"/>
</dbReference>
<dbReference type="InterPro" id="IPR031273">
    <property type="entry name" value="PARP4"/>
</dbReference>
<dbReference type="InterPro" id="IPR004102">
    <property type="entry name" value="Poly(ADP-ribose)pol_reg_dom"/>
</dbReference>
<comment type="similarity">
    <text evidence="7">Belongs to the ARTD/PARP family.</text>
</comment>
<dbReference type="Pfam" id="PF26166">
    <property type="entry name" value="WGR-like_PARP4"/>
    <property type="match status" value="1"/>
</dbReference>
<feature type="domain" description="BRCT" evidence="10">
    <location>
        <begin position="47"/>
        <end position="140"/>
    </location>
</feature>
<dbReference type="CDD" id="cd17726">
    <property type="entry name" value="BRCT_PARP4_like"/>
    <property type="match status" value="1"/>
</dbReference>
<evidence type="ECO:0000256" key="8">
    <source>
        <dbReference type="RuleBase" id="RU362114"/>
    </source>
</evidence>
<dbReference type="EC" id="2.4.2.-" evidence="8"/>
<dbReference type="GO" id="GO:0016779">
    <property type="term" value="F:nucleotidyltransferase activity"/>
    <property type="evidence" value="ECO:0007669"/>
    <property type="project" value="UniProtKB-KW"/>
</dbReference>
<reference evidence="15" key="1">
    <citation type="journal article" date="2023" name="Science">
        <title>Genome structures resolve the early diversification of teleost fishes.</title>
        <authorList>
            <person name="Parey E."/>
            <person name="Louis A."/>
            <person name="Montfort J."/>
            <person name="Bouchez O."/>
            <person name="Roques C."/>
            <person name="Iampietro C."/>
            <person name="Lluch J."/>
            <person name="Castinel A."/>
            <person name="Donnadieu C."/>
            <person name="Desvignes T."/>
            <person name="Floi Bucao C."/>
            <person name="Jouanno E."/>
            <person name="Wen M."/>
            <person name="Mejri S."/>
            <person name="Dirks R."/>
            <person name="Jansen H."/>
            <person name="Henkel C."/>
            <person name="Chen W.J."/>
            <person name="Zahm M."/>
            <person name="Cabau C."/>
            <person name="Klopp C."/>
            <person name="Thompson A.W."/>
            <person name="Robinson-Rechavi M."/>
            <person name="Braasch I."/>
            <person name="Lecointre G."/>
            <person name="Bobe J."/>
            <person name="Postlethwait J.H."/>
            <person name="Berthelot C."/>
            <person name="Roest Crollius H."/>
            <person name="Guiguen Y."/>
        </authorList>
    </citation>
    <scope>NUCLEOTIDE SEQUENCE</scope>
    <source>
        <strain evidence="15">NC1722</strain>
    </source>
</reference>
<dbReference type="SUPFAM" id="SSF47587">
    <property type="entry name" value="Domain of poly(ADP-ribose) polymerase"/>
    <property type="match status" value="1"/>
</dbReference>
<evidence type="ECO:0000259" key="11">
    <source>
        <dbReference type="PROSITE" id="PS50234"/>
    </source>
</evidence>
<dbReference type="SMART" id="SM00327">
    <property type="entry name" value="VWA"/>
    <property type="match status" value="1"/>
</dbReference>
<evidence type="ECO:0000256" key="6">
    <source>
        <dbReference type="ARBA" id="ARBA00023242"/>
    </source>
</evidence>
<dbReference type="SMART" id="SM00292">
    <property type="entry name" value="BRCT"/>
    <property type="match status" value="1"/>
</dbReference>
<dbReference type="InterPro" id="IPR002035">
    <property type="entry name" value="VWF_A"/>
</dbReference>
<gene>
    <name evidence="15" type="ORF">AAFF_G00209410</name>
</gene>
<evidence type="ECO:0000256" key="3">
    <source>
        <dbReference type="ARBA" id="ARBA00022679"/>
    </source>
</evidence>
<dbReference type="GO" id="GO:0003950">
    <property type="term" value="F:NAD+ poly-ADP-ribosyltransferase activity"/>
    <property type="evidence" value="ECO:0007669"/>
    <property type="project" value="UniProtKB-UniRule"/>
</dbReference>
<evidence type="ECO:0000256" key="7">
    <source>
        <dbReference type="ARBA" id="ARBA00024347"/>
    </source>
</evidence>
<evidence type="ECO:0000256" key="9">
    <source>
        <dbReference type="SAM" id="MobiDB-lite"/>
    </source>
</evidence>
<evidence type="ECO:0000313" key="15">
    <source>
        <dbReference type="EMBL" id="KAJ8409900.1"/>
    </source>
</evidence>
<organism evidence="15 16">
    <name type="scientific">Aldrovandia affinis</name>
    <dbReference type="NCBI Taxonomy" id="143900"/>
    <lineage>
        <taxon>Eukaryota</taxon>
        <taxon>Metazoa</taxon>
        <taxon>Chordata</taxon>
        <taxon>Craniata</taxon>
        <taxon>Vertebrata</taxon>
        <taxon>Euteleostomi</taxon>
        <taxon>Actinopterygii</taxon>
        <taxon>Neopterygii</taxon>
        <taxon>Teleostei</taxon>
        <taxon>Notacanthiformes</taxon>
        <taxon>Halosauridae</taxon>
        <taxon>Aldrovandia</taxon>
    </lineage>
</organism>
<dbReference type="PANTHER" id="PTHR46530:SF1">
    <property type="entry name" value="PROTEIN MONO-ADP-RIBOSYLTRANSFERASE PARP4"/>
    <property type="match status" value="1"/>
</dbReference>
<dbReference type="Pfam" id="PF00644">
    <property type="entry name" value="PARP"/>
    <property type="match status" value="1"/>
</dbReference>
<dbReference type="Pfam" id="PF13768">
    <property type="entry name" value="VWA_3"/>
    <property type="match status" value="1"/>
</dbReference>
<dbReference type="InterPro" id="IPR013694">
    <property type="entry name" value="VIT"/>
</dbReference>
<keyword evidence="2 8" id="KW-0328">Glycosyltransferase</keyword>
<dbReference type="SUPFAM" id="SSF56399">
    <property type="entry name" value="ADP-ribosylation"/>
    <property type="match status" value="1"/>
</dbReference>
<evidence type="ECO:0000313" key="16">
    <source>
        <dbReference type="Proteomes" id="UP001221898"/>
    </source>
</evidence>
<dbReference type="InterPro" id="IPR001357">
    <property type="entry name" value="BRCT_dom"/>
</dbReference>